<organism evidence="2 3">
    <name type="scientific">Helianthus annuus</name>
    <name type="common">Common sunflower</name>
    <dbReference type="NCBI Taxonomy" id="4232"/>
    <lineage>
        <taxon>Eukaryota</taxon>
        <taxon>Viridiplantae</taxon>
        <taxon>Streptophyta</taxon>
        <taxon>Embryophyta</taxon>
        <taxon>Tracheophyta</taxon>
        <taxon>Spermatophyta</taxon>
        <taxon>Magnoliopsida</taxon>
        <taxon>eudicotyledons</taxon>
        <taxon>Gunneridae</taxon>
        <taxon>Pentapetalae</taxon>
        <taxon>asterids</taxon>
        <taxon>campanulids</taxon>
        <taxon>Asterales</taxon>
        <taxon>Asteraceae</taxon>
        <taxon>Asteroideae</taxon>
        <taxon>Heliantheae alliance</taxon>
        <taxon>Heliantheae</taxon>
        <taxon>Helianthus</taxon>
    </lineage>
</organism>
<dbReference type="InParanoid" id="A0A251U8Z7"/>
<keyword evidence="2" id="KW-0808">Transferase</keyword>
<feature type="domain" description="Reverse transcriptase" evidence="1">
    <location>
        <begin position="375"/>
        <end position="620"/>
    </location>
</feature>
<keyword evidence="3" id="KW-1185">Reference proteome</keyword>
<reference evidence="3" key="1">
    <citation type="journal article" date="2017" name="Nature">
        <title>The sunflower genome provides insights into oil metabolism, flowering and Asterid evolution.</title>
        <authorList>
            <person name="Badouin H."/>
            <person name="Gouzy J."/>
            <person name="Grassa C.J."/>
            <person name="Murat F."/>
            <person name="Staton S.E."/>
            <person name="Cottret L."/>
            <person name="Lelandais-Briere C."/>
            <person name="Owens G.L."/>
            <person name="Carrere S."/>
            <person name="Mayjonade B."/>
            <person name="Legrand L."/>
            <person name="Gill N."/>
            <person name="Kane N.C."/>
            <person name="Bowers J.E."/>
            <person name="Hubner S."/>
            <person name="Bellec A."/>
            <person name="Berard A."/>
            <person name="Berges H."/>
            <person name="Blanchet N."/>
            <person name="Boniface M.C."/>
            <person name="Brunel D."/>
            <person name="Catrice O."/>
            <person name="Chaidir N."/>
            <person name="Claudel C."/>
            <person name="Donnadieu C."/>
            <person name="Faraut T."/>
            <person name="Fievet G."/>
            <person name="Helmstetter N."/>
            <person name="King M."/>
            <person name="Knapp S.J."/>
            <person name="Lai Z."/>
            <person name="Le Paslier M.C."/>
            <person name="Lippi Y."/>
            <person name="Lorenzon L."/>
            <person name="Mandel J.R."/>
            <person name="Marage G."/>
            <person name="Marchand G."/>
            <person name="Marquand E."/>
            <person name="Bret-Mestries E."/>
            <person name="Morien E."/>
            <person name="Nambeesan S."/>
            <person name="Nguyen T."/>
            <person name="Pegot-Espagnet P."/>
            <person name="Pouilly N."/>
            <person name="Raftis F."/>
            <person name="Sallet E."/>
            <person name="Schiex T."/>
            <person name="Thomas J."/>
            <person name="Vandecasteele C."/>
            <person name="Vares D."/>
            <person name="Vear F."/>
            <person name="Vautrin S."/>
            <person name="Crespi M."/>
            <person name="Mangin B."/>
            <person name="Burke J.M."/>
            <person name="Salse J."/>
            <person name="Munos S."/>
            <person name="Vincourt P."/>
            <person name="Rieseberg L.H."/>
            <person name="Langlade N.B."/>
        </authorList>
    </citation>
    <scope>NUCLEOTIDE SEQUENCE [LARGE SCALE GENOMIC DNA]</scope>
    <source>
        <strain evidence="3">cv. SF193</strain>
    </source>
</reference>
<name>A0A251U8Z7_HELAN</name>
<evidence type="ECO:0000313" key="2">
    <source>
        <dbReference type="EMBL" id="OTG19252.1"/>
    </source>
</evidence>
<dbReference type="AlphaFoldDB" id="A0A251U8Z7"/>
<dbReference type="InterPro" id="IPR000477">
    <property type="entry name" value="RT_dom"/>
</dbReference>
<keyword evidence="2" id="KW-0695">RNA-directed DNA polymerase</keyword>
<evidence type="ECO:0000259" key="1">
    <source>
        <dbReference type="PROSITE" id="PS50878"/>
    </source>
</evidence>
<accession>A0A251U8Z7</accession>
<dbReference type="GO" id="GO:0003964">
    <property type="term" value="F:RNA-directed DNA polymerase activity"/>
    <property type="evidence" value="ECO:0007669"/>
    <property type="project" value="UniProtKB-KW"/>
</dbReference>
<sequence>MVGSNGSGFWPCPFRRFHCCPDGLVGAKGFPRLMAHIKSHHLGSDERKDSLRCAIADDLNLFTSVCEALRVSGQWLCGECMCPHAFSRACHHEDKVIRFVPGERDEQGFIVGITRPGVENVDTSSEELGVDIALLDRVFSLPIKTVKSIPLSCRMAFAQVLTAALDKVVAMPDSVEAWVRLLILPRCTLRVFKPVGRQDKRSGNRKTGQCLSIQQSLAQWGDREGFATLVQSLFDQPARGVTDGIKKGTEDDNECGGTNVKQCLRKVADGHFTAAVKVLCSSGVAPLNKNTLEALVAKHPCMPPPSMPASLPSEPPLVVESDCVLGCIKSFPKGTSCGRDGLRVQHLLDAFCGEGSVIADSLLRATSAMVNLCLGGRCPRSLAEFVASAPPTPLLKPDNGIRPIAVGSIWRRVISKVAMKGVWKEMAKYLGDFQFGVGIPCGAEAVLHSANRFLNEYHQDGSLAMLTVDFSNAFNLVDRTALLYEVRKRCPSISTWVDFLYGQPARLYVGDEYIWSSTGVQQGDPLGPLLFALVLHPLVHRIRDRCKLLFHAWYLDDGTLIGDATQVANALDIIRAEGPSLGLQLNIKKTEVFWPTCNGVKVQEGLFPQGIGRPMLGVKLLGGAVSRDAEFISGMALKRANCAVELMRCLKRLRDPQSELLLLRSCMSVAKLLFGLRTCQPSLVRGAVSVFDEGLRGALEDIVVCGGAFFGDLQWRLASLPTRFGGLGICTAEDASSYAFVASRAQSWGLQDHILRECGGDVLDSDYKSALDLLHSSLPDLDIGGFYIKDTAPPKSQKILANALYG</sequence>
<dbReference type="PANTHER" id="PTHR48462:SF1">
    <property type="entry name" value="PROTEIN, PUTATIVE-RELATED"/>
    <property type="match status" value="1"/>
</dbReference>
<dbReference type="Pfam" id="PF00078">
    <property type="entry name" value="RVT_1"/>
    <property type="match status" value="1"/>
</dbReference>
<evidence type="ECO:0000313" key="3">
    <source>
        <dbReference type="Proteomes" id="UP000215914"/>
    </source>
</evidence>
<gene>
    <name evidence="2" type="ORF">HannXRQ_Chr08g0232001</name>
</gene>
<dbReference type="EMBL" id="CM007897">
    <property type="protein sequence ID" value="OTG19252.1"/>
    <property type="molecule type" value="Genomic_DNA"/>
</dbReference>
<dbReference type="PANTHER" id="PTHR48462">
    <property type="entry name" value="PROTEIN, PUTATIVE-RELATED"/>
    <property type="match status" value="1"/>
</dbReference>
<proteinExistence type="predicted"/>
<dbReference type="PROSITE" id="PS50878">
    <property type="entry name" value="RT_POL"/>
    <property type="match status" value="1"/>
</dbReference>
<keyword evidence="2" id="KW-0548">Nucleotidyltransferase</keyword>
<protein>
    <submittedName>
        <fullName evidence="2">Putative reverse transcriptase domain-containing protein</fullName>
    </submittedName>
</protein>
<dbReference type="Proteomes" id="UP000215914">
    <property type="component" value="Chromosome 8"/>
</dbReference>